<keyword evidence="3" id="KW-1185">Reference proteome</keyword>
<accession>A0AAW2GPP3</accession>
<proteinExistence type="predicted"/>
<protein>
    <submittedName>
        <fullName evidence="2">Uncharacterized protein</fullName>
    </submittedName>
</protein>
<dbReference type="AlphaFoldDB" id="A0AAW2GPP3"/>
<evidence type="ECO:0000313" key="3">
    <source>
        <dbReference type="Proteomes" id="UP001430953"/>
    </source>
</evidence>
<name>A0AAW2GPP3_9HYME</name>
<sequence length="105" mass="12112">MEGTGKEKKKRKIEGGGGEEERRKEKVRKRRGNLHNRAPNPPPQQFSGHRLFVYIGFSISIYNTPSPHAAAATVGRKSHRAEKWFSLGNIRWYREIETPDLKWLG</sequence>
<dbReference type="Proteomes" id="UP001430953">
    <property type="component" value="Unassembled WGS sequence"/>
</dbReference>
<gene>
    <name evidence="2" type="ORF">PUN28_004134</name>
</gene>
<comment type="caution">
    <text evidence="2">The sequence shown here is derived from an EMBL/GenBank/DDBJ whole genome shotgun (WGS) entry which is preliminary data.</text>
</comment>
<dbReference type="EMBL" id="JADYXP020000003">
    <property type="protein sequence ID" value="KAL0129232.1"/>
    <property type="molecule type" value="Genomic_DNA"/>
</dbReference>
<evidence type="ECO:0000256" key="1">
    <source>
        <dbReference type="SAM" id="MobiDB-lite"/>
    </source>
</evidence>
<organism evidence="2 3">
    <name type="scientific">Cardiocondyla obscurior</name>
    <dbReference type="NCBI Taxonomy" id="286306"/>
    <lineage>
        <taxon>Eukaryota</taxon>
        <taxon>Metazoa</taxon>
        <taxon>Ecdysozoa</taxon>
        <taxon>Arthropoda</taxon>
        <taxon>Hexapoda</taxon>
        <taxon>Insecta</taxon>
        <taxon>Pterygota</taxon>
        <taxon>Neoptera</taxon>
        <taxon>Endopterygota</taxon>
        <taxon>Hymenoptera</taxon>
        <taxon>Apocrita</taxon>
        <taxon>Aculeata</taxon>
        <taxon>Formicoidea</taxon>
        <taxon>Formicidae</taxon>
        <taxon>Myrmicinae</taxon>
        <taxon>Cardiocondyla</taxon>
    </lineage>
</organism>
<feature type="region of interest" description="Disordered" evidence="1">
    <location>
        <begin position="1"/>
        <end position="47"/>
    </location>
</feature>
<evidence type="ECO:0000313" key="2">
    <source>
        <dbReference type="EMBL" id="KAL0129232.1"/>
    </source>
</evidence>
<reference evidence="2 3" key="1">
    <citation type="submission" date="2023-03" db="EMBL/GenBank/DDBJ databases">
        <title>High recombination rates correlate with genetic variation in Cardiocondyla obscurior ants.</title>
        <authorList>
            <person name="Errbii M."/>
        </authorList>
    </citation>
    <scope>NUCLEOTIDE SEQUENCE [LARGE SCALE GENOMIC DNA]</scope>
    <source>
        <strain evidence="2">Alpha-2009</strain>
        <tissue evidence="2">Whole body</tissue>
    </source>
</reference>
<feature type="compositionally biased region" description="Basic residues" evidence="1">
    <location>
        <begin position="25"/>
        <end position="34"/>
    </location>
</feature>